<feature type="region of interest" description="Disordered" evidence="1">
    <location>
        <begin position="1"/>
        <end position="43"/>
    </location>
</feature>
<organism evidence="2 3">
    <name type="scientific">Corchorus olitorius</name>
    <dbReference type="NCBI Taxonomy" id="93759"/>
    <lineage>
        <taxon>Eukaryota</taxon>
        <taxon>Viridiplantae</taxon>
        <taxon>Streptophyta</taxon>
        <taxon>Embryophyta</taxon>
        <taxon>Tracheophyta</taxon>
        <taxon>Spermatophyta</taxon>
        <taxon>Magnoliopsida</taxon>
        <taxon>eudicotyledons</taxon>
        <taxon>Gunneridae</taxon>
        <taxon>Pentapetalae</taxon>
        <taxon>rosids</taxon>
        <taxon>malvids</taxon>
        <taxon>Malvales</taxon>
        <taxon>Malvaceae</taxon>
        <taxon>Grewioideae</taxon>
        <taxon>Apeibeae</taxon>
        <taxon>Corchorus</taxon>
    </lineage>
</organism>
<evidence type="ECO:0000256" key="1">
    <source>
        <dbReference type="SAM" id="MobiDB-lite"/>
    </source>
</evidence>
<evidence type="ECO:0000313" key="3">
    <source>
        <dbReference type="Proteomes" id="UP000187203"/>
    </source>
</evidence>
<dbReference type="AlphaFoldDB" id="A0A1R3L043"/>
<proteinExistence type="predicted"/>
<sequence length="43" mass="4813">MNVNKNSHRAPQIPVNRTSSTTIRKLSRGSDEHQTLHISSSLN</sequence>
<evidence type="ECO:0000313" key="2">
    <source>
        <dbReference type="EMBL" id="OMP12716.1"/>
    </source>
</evidence>
<keyword evidence="3" id="KW-1185">Reference proteome</keyword>
<feature type="compositionally biased region" description="Polar residues" evidence="1">
    <location>
        <begin position="15"/>
        <end position="24"/>
    </location>
</feature>
<protein>
    <submittedName>
        <fullName evidence="2">Uncharacterized protein</fullName>
    </submittedName>
</protein>
<dbReference type="Proteomes" id="UP000187203">
    <property type="component" value="Unassembled WGS sequence"/>
</dbReference>
<gene>
    <name evidence="2" type="ORF">COLO4_02839</name>
</gene>
<reference evidence="3" key="1">
    <citation type="submission" date="2013-09" db="EMBL/GenBank/DDBJ databases">
        <title>Corchorus olitorius genome sequencing.</title>
        <authorList>
            <person name="Alam M."/>
            <person name="Haque M.S."/>
            <person name="Islam M.S."/>
            <person name="Emdad E.M."/>
            <person name="Islam M.M."/>
            <person name="Ahmed B."/>
            <person name="Halim A."/>
            <person name="Hossen Q.M.M."/>
            <person name="Hossain M.Z."/>
            <person name="Ahmed R."/>
            <person name="Khan M.M."/>
            <person name="Islam R."/>
            <person name="Rashid M.M."/>
            <person name="Khan S.A."/>
            <person name="Rahman M.S."/>
            <person name="Alam M."/>
            <person name="Yahiya A.S."/>
            <person name="Khan M.S."/>
            <person name="Azam M.S."/>
            <person name="Haque T."/>
            <person name="Lashkar M.Z.H."/>
            <person name="Akhand A.I."/>
            <person name="Morshed G."/>
            <person name="Roy S."/>
            <person name="Uddin K.S."/>
            <person name="Rabeya T."/>
            <person name="Hossain A.S."/>
            <person name="Chowdhury A."/>
            <person name="Snigdha A.R."/>
            <person name="Mortoza M.S."/>
            <person name="Matin S.A."/>
            <person name="Hoque S.M.E."/>
            <person name="Islam M.K."/>
            <person name="Roy D.K."/>
            <person name="Haider R."/>
            <person name="Moosa M.M."/>
            <person name="Elias S.M."/>
            <person name="Hasan A.M."/>
            <person name="Jahan S."/>
            <person name="Shafiuddin M."/>
            <person name="Mahmood N."/>
            <person name="Shommy N.S."/>
        </authorList>
    </citation>
    <scope>NUCLEOTIDE SEQUENCE [LARGE SCALE GENOMIC DNA]</scope>
    <source>
        <strain evidence="3">cv. O-4</strain>
    </source>
</reference>
<comment type="caution">
    <text evidence="2">The sequence shown here is derived from an EMBL/GenBank/DDBJ whole genome shotgun (WGS) entry which is preliminary data.</text>
</comment>
<name>A0A1R3L043_9ROSI</name>
<dbReference type="EMBL" id="AWUE01007417">
    <property type="protein sequence ID" value="OMP12716.1"/>
    <property type="molecule type" value="Genomic_DNA"/>
</dbReference>
<accession>A0A1R3L043</accession>